<keyword evidence="5" id="KW-0808">Transferase</keyword>
<comment type="similarity">
    <text evidence="2 4">Belongs to the class-III pyridoxal-phosphate-dependent aminotransferase family.</text>
</comment>
<accession>A0ABU8XTJ2</accession>
<dbReference type="InterPro" id="IPR015421">
    <property type="entry name" value="PyrdxlP-dep_Trfase_major"/>
</dbReference>
<dbReference type="InterPro" id="IPR015424">
    <property type="entry name" value="PyrdxlP-dep_Trfase"/>
</dbReference>
<dbReference type="InterPro" id="IPR049704">
    <property type="entry name" value="Aminotrans_3_PPA_site"/>
</dbReference>
<evidence type="ECO:0000313" key="5">
    <source>
        <dbReference type="EMBL" id="MEK0084533.1"/>
    </source>
</evidence>
<name>A0ABU8XTJ2_9PROT</name>
<dbReference type="InterPro" id="IPR005814">
    <property type="entry name" value="Aminotrans_3"/>
</dbReference>
<sequence>MLSEQTRRWQELDARHHFHPFTTHKELAEKGARIITRAEGCYVWDSEGHKILDGMAGLWCTQIGHGRERLARIAHDQIRQLDYYNAFFQCATPPAVELAAKLAQLLPPGMDRFHFVNSGSEANDTVIKSVWYYWNLMGKPEKKHFISRTLGYHGVGVGSASLTGMRFMHEPFDLPLPRFHHIGNPYPWIEGRGKDPAAFGLEAARWLEEKILELGPENVAAFVAEPIQGAGGVIIPPETYWPEVQRICRQYDVLLVSDEVICGFGRTGSWWGHETMGFEPDIVSMAKGLSSGYVPIAAVAFGRRVGDVIFAGEKEYAHGVTYAGHPVCAAIALENIRIMEEEGLGTRASGPIGAYFRERLTTLADHPLVGEVRTKGLLACVELCKDKATGELFQPVGKVGLVCRDLCVENGLVMRAIRDGMVLSPPLIVTEEQIDEIVTKARTSLDQTLAAIGRA</sequence>
<dbReference type="RefSeq" id="WP_418160384.1">
    <property type="nucleotide sequence ID" value="NZ_JBBLZC010000015.1"/>
</dbReference>
<dbReference type="EMBL" id="JBBLZC010000015">
    <property type="protein sequence ID" value="MEK0084533.1"/>
    <property type="molecule type" value="Genomic_DNA"/>
</dbReference>
<dbReference type="SUPFAM" id="SSF53383">
    <property type="entry name" value="PLP-dependent transferases"/>
    <property type="match status" value="1"/>
</dbReference>
<keyword evidence="3 4" id="KW-0663">Pyridoxal phosphate</keyword>
<dbReference type="PANTHER" id="PTHR43094:SF1">
    <property type="entry name" value="AMINOTRANSFERASE CLASS-III"/>
    <property type="match status" value="1"/>
</dbReference>
<keyword evidence="6" id="KW-1185">Reference proteome</keyword>
<dbReference type="InterPro" id="IPR015422">
    <property type="entry name" value="PyrdxlP-dep_Trfase_small"/>
</dbReference>
<dbReference type="PANTHER" id="PTHR43094">
    <property type="entry name" value="AMINOTRANSFERASE"/>
    <property type="match status" value="1"/>
</dbReference>
<keyword evidence="5" id="KW-0032">Aminotransferase</keyword>
<organism evidence="5 6">
    <name type="scientific">Benzoatithermus flavus</name>
    <dbReference type="NCBI Taxonomy" id="3108223"/>
    <lineage>
        <taxon>Bacteria</taxon>
        <taxon>Pseudomonadati</taxon>
        <taxon>Pseudomonadota</taxon>
        <taxon>Alphaproteobacteria</taxon>
        <taxon>Geminicoccales</taxon>
        <taxon>Geminicoccaceae</taxon>
        <taxon>Benzoatithermus</taxon>
    </lineage>
</organism>
<proteinExistence type="inferred from homology"/>
<evidence type="ECO:0000256" key="2">
    <source>
        <dbReference type="ARBA" id="ARBA00008954"/>
    </source>
</evidence>
<evidence type="ECO:0000256" key="1">
    <source>
        <dbReference type="ARBA" id="ARBA00001933"/>
    </source>
</evidence>
<comment type="cofactor">
    <cofactor evidence="1">
        <name>pyridoxal 5'-phosphate</name>
        <dbReference type="ChEBI" id="CHEBI:597326"/>
    </cofactor>
</comment>
<dbReference type="Gene3D" id="3.90.1150.10">
    <property type="entry name" value="Aspartate Aminotransferase, domain 1"/>
    <property type="match status" value="1"/>
</dbReference>
<dbReference type="PIRSF" id="PIRSF000521">
    <property type="entry name" value="Transaminase_4ab_Lys_Orn"/>
    <property type="match status" value="1"/>
</dbReference>
<dbReference type="GO" id="GO:0008483">
    <property type="term" value="F:transaminase activity"/>
    <property type="evidence" value="ECO:0007669"/>
    <property type="project" value="UniProtKB-KW"/>
</dbReference>
<dbReference type="Gene3D" id="3.40.640.10">
    <property type="entry name" value="Type I PLP-dependent aspartate aminotransferase-like (Major domain)"/>
    <property type="match status" value="1"/>
</dbReference>
<dbReference type="PROSITE" id="PS00600">
    <property type="entry name" value="AA_TRANSFER_CLASS_3"/>
    <property type="match status" value="1"/>
</dbReference>
<dbReference type="NCBIfam" id="NF005682">
    <property type="entry name" value="PRK07480.1"/>
    <property type="match status" value="1"/>
</dbReference>
<dbReference type="Proteomes" id="UP001375743">
    <property type="component" value="Unassembled WGS sequence"/>
</dbReference>
<protein>
    <submittedName>
        <fullName evidence="5">Aspartate aminotransferase family protein</fullName>
    </submittedName>
</protein>
<reference evidence="5 6" key="1">
    <citation type="submission" date="2024-01" db="EMBL/GenBank/DDBJ databases">
        <title>Multi-omics insights into the function and evolution of sodium benzoate biodegradation pathways in Benzoatithermus flavus gen. nov., sp. nov. from hot spring.</title>
        <authorList>
            <person name="Hu C.-J."/>
            <person name="Li W.-J."/>
        </authorList>
    </citation>
    <scope>NUCLEOTIDE SEQUENCE [LARGE SCALE GENOMIC DNA]</scope>
    <source>
        <strain evidence="5 6">SYSU G07066</strain>
    </source>
</reference>
<evidence type="ECO:0000256" key="3">
    <source>
        <dbReference type="ARBA" id="ARBA00022898"/>
    </source>
</evidence>
<dbReference type="CDD" id="cd00610">
    <property type="entry name" value="OAT_like"/>
    <property type="match status" value="1"/>
</dbReference>
<evidence type="ECO:0000313" key="6">
    <source>
        <dbReference type="Proteomes" id="UP001375743"/>
    </source>
</evidence>
<gene>
    <name evidence="5" type="ORF">U1T56_15355</name>
</gene>
<dbReference type="Pfam" id="PF00202">
    <property type="entry name" value="Aminotran_3"/>
    <property type="match status" value="1"/>
</dbReference>
<evidence type="ECO:0000256" key="4">
    <source>
        <dbReference type="RuleBase" id="RU003560"/>
    </source>
</evidence>
<dbReference type="NCBIfam" id="NF004767">
    <property type="entry name" value="PRK06105.1"/>
    <property type="match status" value="1"/>
</dbReference>
<comment type="caution">
    <text evidence="5">The sequence shown here is derived from an EMBL/GenBank/DDBJ whole genome shotgun (WGS) entry which is preliminary data.</text>
</comment>